<dbReference type="Pfam" id="PF08241">
    <property type="entry name" value="Methyltransf_11"/>
    <property type="match status" value="1"/>
</dbReference>
<dbReference type="Proteomes" id="UP000308760">
    <property type="component" value="Unassembled WGS sequence"/>
</dbReference>
<dbReference type="OrthoDB" id="9805171at2"/>
<evidence type="ECO:0000259" key="1">
    <source>
        <dbReference type="Pfam" id="PF08241"/>
    </source>
</evidence>
<dbReference type="InterPro" id="IPR013216">
    <property type="entry name" value="Methyltransf_11"/>
</dbReference>
<dbReference type="SUPFAM" id="SSF53335">
    <property type="entry name" value="S-adenosyl-L-methionine-dependent methyltransferases"/>
    <property type="match status" value="1"/>
</dbReference>
<accession>A0A4V4HQ84</accession>
<reference evidence="3" key="1">
    <citation type="submission" date="2019-04" db="EMBL/GenBank/DDBJ databases">
        <title>Nocardioides xinjiangensis sp. nov.</title>
        <authorList>
            <person name="Liu S."/>
        </authorList>
    </citation>
    <scope>NUCLEOTIDE SEQUENCE [LARGE SCALE GENOMIC DNA]</scope>
    <source>
        <strain evidence="3">18</strain>
    </source>
</reference>
<dbReference type="InterPro" id="IPR050508">
    <property type="entry name" value="Methyltransf_Superfamily"/>
</dbReference>
<protein>
    <submittedName>
        <fullName evidence="2">Class I SAM-dependent methyltransferase</fullName>
    </submittedName>
</protein>
<comment type="caution">
    <text evidence="2">The sequence shown here is derived from an EMBL/GenBank/DDBJ whole genome shotgun (WGS) entry which is preliminary data.</text>
</comment>
<keyword evidence="2" id="KW-0489">Methyltransferase</keyword>
<proteinExistence type="predicted"/>
<dbReference type="RefSeq" id="WP_136537609.1">
    <property type="nucleotide sequence ID" value="NZ_STGY01000086.1"/>
</dbReference>
<dbReference type="AlphaFoldDB" id="A0A4V4HQ84"/>
<dbReference type="GO" id="GO:0032259">
    <property type="term" value="P:methylation"/>
    <property type="evidence" value="ECO:0007669"/>
    <property type="project" value="UniProtKB-KW"/>
</dbReference>
<dbReference type="PANTHER" id="PTHR42912">
    <property type="entry name" value="METHYLTRANSFERASE"/>
    <property type="match status" value="1"/>
</dbReference>
<sequence>MTESTKPRYDGLATWYEDYNAKAAKENRGALTELLGRGEGWCLDLGCGTGQYFDAIRSTGRTPVGLDRSGDQLRIASRRDRAVLQADAAALPFADATFPTVVSLWASTDVDDWGRVMRETARVLRPGGLFVFYGVHPCFNGPHVQNRDDGARIIHPVYREAGWHEDAPWWSSGGVRRQLGMRHLPLSDLLNGVLDAGLALARVREPREHAIPFVLAFSARRPLP</sequence>
<organism evidence="2 3">
    <name type="scientific">Glycomyces buryatensis</name>
    <dbReference type="NCBI Taxonomy" id="2570927"/>
    <lineage>
        <taxon>Bacteria</taxon>
        <taxon>Bacillati</taxon>
        <taxon>Actinomycetota</taxon>
        <taxon>Actinomycetes</taxon>
        <taxon>Glycomycetales</taxon>
        <taxon>Glycomycetaceae</taxon>
        <taxon>Glycomyces</taxon>
    </lineage>
</organism>
<keyword evidence="2" id="KW-0808">Transferase</keyword>
<feature type="domain" description="Methyltransferase type 11" evidence="1">
    <location>
        <begin position="43"/>
        <end position="132"/>
    </location>
</feature>
<evidence type="ECO:0000313" key="3">
    <source>
        <dbReference type="Proteomes" id="UP000308760"/>
    </source>
</evidence>
<name>A0A4V4HQ84_9ACTN</name>
<dbReference type="EMBL" id="STGY01000086">
    <property type="protein sequence ID" value="THV32876.1"/>
    <property type="molecule type" value="Genomic_DNA"/>
</dbReference>
<reference evidence="2 3" key="2">
    <citation type="submission" date="2019-05" db="EMBL/GenBank/DDBJ databases">
        <title>Glycomyces buryatensis sp. nov.</title>
        <authorList>
            <person name="Nikitina E."/>
        </authorList>
    </citation>
    <scope>NUCLEOTIDE SEQUENCE [LARGE SCALE GENOMIC DNA]</scope>
    <source>
        <strain evidence="2 3">18</strain>
    </source>
</reference>
<dbReference type="InterPro" id="IPR029063">
    <property type="entry name" value="SAM-dependent_MTases_sf"/>
</dbReference>
<dbReference type="CDD" id="cd02440">
    <property type="entry name" value="AdoMet_MTases"/>
    <property type="match status" value="1"/>
</dbReference>
<gene>
    <name evidence="2" type="ORF">FAB82_26590</name>
</gene>
<dbReference type="Gene3D" id="3.40.50.150">
    <property type="entry name" value="Vaccinia Virus protein VP39"/>
    <property type="match status" value="1"/>
</dbReference>
<evidence type="ECO:0000313" key="2">
    <source>
        <dbReference type="EMBL" id="THV32876.1"/>
    </source>
</evidence>
<keyword evidence="3" id="KW-1185">Reference proteome</keyword>
<dbReference type="GO" id="GO:0008757">
    <property type="term" value="F:S-adenosylmethionine-dependent methyltransferase activity"/>
    <property type="evidence" value="ECO:0007669"/>
    <property type="project" value="InterPro"/>
</dbReference>
<dbReference type="PANTHER" id="PTHR42912:SF93">
    <property type="entry name" value="N6-ADENOSINE-METHYLTRANSFERASE TMT1A"/>
    <property type="match status" value="1"/>
</dbReference>